<gene>
    <name evidence="1" type="ORF">MILVUS5_LOCUS14100</name>
</gene>
<protein>
    <submittedName>
        <fullName evidence="1">Uncharacterized protein</fullName>
    </submittedName>
</protein>
<organism evidence="1 2">
    <name type="scientific">Trifolium pratense</name>
    <name type="common">Red clover</name>
    <dbReference type="NCBI Taxonomy" id="57577"/>
    <lineage>
        <taxon>Eukaryota</taxon>
        <taxon>Viridiplantae</taxon>
        <taxon>Streptophyta</taxon>
        <taxon>Embryophyta</taxon>
        <taxon>Tracheophyta</taxon>
        <taxon>Spermatophyta</taxon>
        <taxon>Magnoliopsida</taxon>
        <taxon>eudicotyledons</taxon>
        <taxon>Gunneridae</taxon>
        <taxon>Pentapetalae</taxon>
        <taxon>rosids</taxon>
        <taxon>fabids</taxon>
        <taxon>Fabales</taxon>
        <taxon>Fabaceae</taxon>
        <taxon>Papilionoideae</taxon>
        <taxon>50 kb inversion clade</taxon>
        <taxon>NPAAA clade</taxon>
        <taxon>Hologalegina</taxon>
        <taxon>IRL clade</taxon>
        <taxon>Trifolieae</taxon>
        <taxon>Trifolium</taxon>
    </lineage>
</organism>
<dbReference type="Proteomes" id="UP001177021">
    <property type="component" value="Unassembled WGS sequence"/>
</dbReference>
<evidence type="ECO:0000313" key="2">
    <source>
        <dbReference type="Proteomes" id="UP001177021"/>
    </source>
</evidence>
<reference evidence="1" key="1">
    <citation type="submission" date="2023-10" db="EMBL/GenBank/DDBJ databases">
        <authorList>
            <person name="Rodriguez Cubillos JULIANA M."/>
            <person name="De Vega J."/>
        </authorList>
    </citation>
    <scope>NUCLEOTIDE SEQUENCE</scope>
</reference>
<sequence length="648" mass="73222">MDIVNTTPETTSNPTQGSTSQPTHEVSSNPTPPDVGQHEESDASLEPASKKLRSSVWAKYIKVKVKGLDKAECNWCKKRLSATSTNGTTHLHGHLKGCVQKIIKTRKHDKGQPFIMSTISEGREELGIGNYNPENVKKLIAEAIIMHGYPLSIVDHVGLKRVFVALQQLFKVPTRNTIKKEVLKVYDFEKKCAMKMLDSHQGRVAITIDMWTASNQKKGYMAVTAHYIDGSWTLQSRILRFIYVPAPHTSERLGDALVETLLQWKIDSKFCTIIVDNCSTNDSMIKKIKNKLPLESLISDGSLLHMRCCTHILNLIVQDGLQVIKDGAEKIRDSVGFWSATGKRYEKFENTARQLKIACTRKLALDCPTRWNSTYKMLDIAIEYKDVFIRLNFKRCDPLYTCLPTNSQWQFAKDVCGCLKLFNEVTELISGTKYPTANLYFPKICKIKLAIEECKKSSNSVNEMMATKMMEKFQIYWSGVHDMMGVAAVLDPTKKMVVLDFWFPKLYGQESGEQASRIKEMCYSLLYDYQQMRHRDAQPTTPSIGTTAVNGAMYPTLQAIARDVLAIPISTVASESAFSTSGRILSPHCSRLNWTIVEALMCARSWLWAAENDGTSKVAQECATMLNEMEYDDESELMESSFGYHFED</sequence>
<comment type="caution">
    <text evidence="1">The sequence shown here is derived from an EMBL/GenBank/DDBJ whole genome shotgun (WGS) entry which is preliminary data.</text>
</comment>
<proteinExistence type="predicted"/>
<keyword evidence="2" id="KW-1185">Reference proteome</keyword>
<accession>A0ACB0JMZ2</accession>
<dbReference type="EMBL" id="CASHSV030000066">
    <property type="protein sequence ID" value="CAJ2645166.1"/>
    <property type="molecule type" value="Genomic_DNA"/>
</dbReference>
<name>A0ACB0JMZ2_TRIPR</name>
<evidence type="ECO:0000313" key="1">
    <source>
        <dbReference type="EMBL" id="CAJ2645166.1"/>
    </source>
</evidence>